<comment type="similarity">
    <text evidence="2">Belongs to the TMEM176 family.</text>
</comment>
<evidence type="ECO:0000256" key="3">
    <source>
        <dbReference type="ARBA" id="ARBA00022553"/>
    </source>
</evidence>
<organism evidence="9 10">
    <name type="scientific">Pantherophis guttatus</name>
    <name type="common">Corn snake</name>
    <name type="synonym">Elaphe guttata</name>
    <dbReference type="NCBI Taxonomy" id="94885"/>
    <lineage>
        <taxon>Eukaryota</taxon>
        <taxon>Metazoa</taxon>
        <taxon>Chordata</taxon>
        <taxon>Craniata</taxon>
        <taxon>Vertebrata</taxon>
        <taxon>Euteleostomi</taxon>
        <taxon>Lepidosauria</taxon>
        <taxon>Squamata</taxon>
        <taxon>Bifurcata</taxon>
        <taxon>Unidentata</taxon>
        <taxon>Episquamata</taxon>
        <taxon>Toxicofera</taxon>
        <taxon>Serpentes</taxon>
        <taxon>Colubroidea</taxon>
        <taxon>Colubridae</taxon>
        <taxon>Colubrinae</taxon>
        <taxon>Pantherophis</taxon>
    </lineage>
</organism>
<comment type="subcellular location">
    <subcellularLocation>
        <location evidence="1">Membrane</location>
        <topology evidence="1">Multi-pass membrane protein</topology>
    </subcellularLocation>
</comment>
<accession>A0ABM3ZMW3</accession>
<protein>
    <submittedName>
        <fullName evidence="10">Uncharacterized protein LOC117669228</fullName>
    </submittedName>
</protein>
<evidence type="ECO:0000256" key="1">
    <source>
        <dbReference type="ARBA" id="ARBA00004141"/>
    </source>
</evidence>
<keyword evidence="6 8" id="KW-0472">Membrane</keyword>
<keyword evidence="3" id="KW-0597">Phosphoprotein</keyword>
<feature type="transmembrane region" description="Helical" evidence="8">
    <location>
        <begin position="257"/>
        <end position="278"/>
    </location>
</feature>
<feature type="transmembrane region" description="Helical" evidence="8">
    <location>
        <begin position="104"/>
        <end position="126"/>
    </location>
</feature>
<dbReference type="InterPro" id="IPR007237">
    <property type="entry name" value="CD20-like"/>
</dbReference>
<evidence type="ECO:0000256" key="7">
    <source>
        <dbReference type="SAM" id="MobiDB-lite"/>
    </source>
</evidence>
<feature type="transmembrane region" description="Helical" evidence="8">
    <location>
        <begin position="175"/>
        <end position="193"/>
    </location>
</feature>
<keyword evidence="9" id="KW-1185">Reference proteome</keyword>
<evidence type="ECO:0000256" key="4">
    <source>
        <dbReference type="ARBA" id="ARBA00022692"/>
    </source>
</evidence>
<keyword evidence="5 8" id="KW-1133">Transmembrane helix</keyword>
<proteinExistence type="inferred from homology"/>
<evidence type="ECO:0000256" key="8">
    <source>
        <dbReference type="SAM" id="Phobius"/>
    </source>
</evidence>
<dbReference type="InterPro" id="IPR009281">
    <property type="entry name" value="TMEM176A/TMEM176B"/>
</dbReference>
<keyword evidence="4 8" id="KW-0812">Transmembrane</keyword>
<dbReference type="Pfam" id="PF04103">
    <property type="entry name" value="CD20"/>
    <property type="match status" value="1"/>
</dbReference>
<dbReference type="PANTHER" id="PTHR15756">
    <property type="entry name" value="LR8/HCA112"/>
    <property type="match status" value="1"/>
</dbReference>
<evidence type="ECO:0000256" key="2">
    <source>
        <dbReference type="ARBA" id="ARBA00006022"/>
    </source>
</evidence>
<evidence type="ECO:0000313" key="10">
    <source>
        <dbReference type="RefSeq" id="XP_060549705.1"/>
    </source>
</evidence>
<sequence length="311" mass="33653">MARTHAFPATSKPTSGRSGLHVSLEEETAWGVMAGTTLKIDGTEVALGGSGDSGGTVVNITLHQESGMAYLCKGAASLVRHRAAAKDDTGALPSRRPRGGEQKVFGVAQILLGVVCIGIGVALSMVEPNSYLPYYYKRAIYNGVPFWSGSLFVLSGTFSVVGARHGGNWVHLATFLNLGSVVAGSVAFTVGLTEFPSPTYEPYFLESLCKHRAEDRSYQYWEATTSPPYDNQRDQGRARQCQEMLWALVLMWSSTHILLLILHSAALAIALFCFGYGLRHLCCSCWGGWQDYMAMEDADASEEPGKEQNPA</sequence>
<feature type="region of interest" description="Disordered" evidence="7">
    <location>
        <begin position="1"/>
        <end position="20"/>
    </location>
</feature>
<dbReference type="GeneID" id="117669228"/>
<dbReference type="RefSeq" id="XP_060549705.1">
    <property type="nucleotide sequence ID" value="XM_060693722.1"/>
</dbReference>
<name>A0ABM3ZMW3_PANGU</name>
<reference evidence="10" key="1">
    <citation type="submission" date="2025-08" db="UniProtKB">
        <authorList>
            <consortium name="RefSeq"/>
        </authorList>
    </citation>
    <scope>IDENTIFICATION</scope>
    <source>
        <tissue evidence="10">Blood</tissue>
    </source>
</reference>
<evidence type="ECO:0000256" key="5">
    <source>
        <dbReference type="ARBA" id="ARBA00022989"/>
    </source>
</evidence>
<dbReference type="PANTHER" id="PTHR15756:SF6">
    <property type="entry name" value="TRANSMEMBRANE PROTEIN 176A"/>
    <property type="match status" value="1"/>
</dbReference>
<dbReference type="Proteomes" id="UP001652622">
    <property type="component" value="Unplaced"/>
</dbReference>
<gene>
    <name evidence="10" type="primary">LOC117669228</name>
</gene>
<evidence type="ECO:0000313" key="9">
    <source>
        <dbReference type="Proteomes" id="UP001652622"/>
    </source>
</evidence>
<feature type="transmembrane region" description="Helical" evidence="8">
    <location>
        <begin position="146"/>
        <end position="163"/>
    </location>
</feature>
<evidence type="ECO:0000256" key="6">
    <source>
        <dbReference type="ARBA" id="ARBA00023136"/>
    </source>
</evidence>